<evidence type="ECO:0000313" key="3">
    <source>
        <dbReference type="Proteomes" id="UP001497444"/>
    </source>
</evidence>
<proteinExistence type="predicted"/>
<reference evidence="2" key="1">
    <citation type="submission" date="2024-02" db="EMBL/GenBank/DDBJ databases">
        <authorList>
            <consortium name="ELIXIR-Norway"/>
            <consortium name="Elixir Norway"/>
        </authorList>
    </citation>
    <scope>NUCLEOTIDE SEQUENCE</scope>
</reference>
<gene>
    <name evidence="2" type="ORF">CSSPJE1EN1_LOCUS21254</name>
</gene>
<sequence>MPSSCLCTTPGRRRRRHGEREGERGRSLAYRKSAERGERERKGKQQQQEEHQKRRRGETTESWVQQEAALNGAKQIVIPEIFSENPRENNNKRPNNCEKAKLLKADDAEDMIVIGEGVGGDMRMNLDSAHKSPS</sequence>
<protein>
    <submittedName>
        <fullName evidence="2">Uncharacterized protein</fullName>
    </submittedName>
</protein>
<feature type="region of interest" description="Disordered" evidence="1">
    <location>
        <begin position="1"/>
        <end position="63"/>
    </location>
</feature>
<evidence type="ECO:0000313" key="2">
    <source>
        <dbReference type="EMBL" id="CAK9275776.1"/>
    </source>
</evidence>
<dbReference type="EMBL" id="OZ020102">
    <property type="protein sequence ID" value="CAK9275776.1"/>
    <property type="molecule type" value="Genomic_DNA"/>
</dbReference>
<feature type="compositionally biased region" description="Basic and acidic residues" evidence="1">
    <location>
        <begin position="18"/>
        <end position="52"/>
    </location>
</feature>
<name>A0ABP0XBL6_9BRYO</name>
<evidence type="ECO:0000256" key="1">
    <source>
        <dbReference type="SAM" id="MobiDB-lite"/>
    </source>
</evidence>
<keyword evidence="3" id="KW-1185">Reference proteome</keyword>
<organism evidence="2 3">
    <name type="scientific">Sphagnum jensenii</name>
    <dbReference type="NCBI Taxonomy" id="128206"/>
    <lineage>
        <taxon>Eukaryota</taxon>
        <taxon>Viridiplantae</taxon>
        <taxon>Streptophyta</taxon>
        <taxon>Embryophyta</taxon>
        <taxon>Bryophyta</taxon>
        <taxon>Sphagnophytina</taxon>
        <taxon>Sphagnopsida</taxon>
        <taxon>Sphagnales</taxon>
        <taxon>Sphagnaceae</taxon>
        <taxon>Sphagnum</taxon>
    </lineage>
</organism>
<dbReference type="Proteomes" id="UP001497444">
    <property type="component" value="Chromosome 7"/>
</dbReference>
<accession>A0ABP0XBL6</accession>